<comment type="caution">
    <text evidence="2">The sequence shown here is derived from an EMBL/GenBank/DDBJ whole genome shotgun (WGS) entry which is preliminary data.</text>
</comment>
<evidence type="ECO:0000313" key="2">
    <source>
        <dbReference type="EMBL" id="MCZ3845370.1"/>
    </source>
</evidence>
<gene>
    <name evidence="2" type="ORF">L2422_07695</name>
</gene>
<accession>A0AAP3GYM8</accession>
<keyword evidence="1" id="KW-0812">Transmembrane</keyword>
<evidence type="ECO:0000313" key="3">
    <source>
        <dbReference type="Proteomes" id="UP001213015"/>
    </source>
</evidence>
<organism evidence="2 3">
    <name type="scientific">Lactobacillus mulieris</name>
    <dbReference type="NCBI Taxonomy" id="2508708"/>
    <lineage>
        <taxon>Bacteria</taxon>
        <taxon>Bacillati</taxon>
        <taxon>Bacillota</taxon>
        <taxon>Bacilli</taxon>
        <taxon>Lactobacillales</taxon>
        <taxon>Lactobacillaceae</taxon>
        <taxon>Lactobacillus</taxon>
    </lineage>
</organism>
<dbReference type="AlphaFoldDB" id="A0AAP3GYM8"/>
<name>A0AAP3GYM8_9LACO</name>
<keyword evidence="1" id="KW-1133">Transmembrane helix</keyword>
<sequence>MKKAKFKLDKTFIIGLLAIVVVLVIGTVYIVKTNDISSENSKTLQTTKVSNNTKKVAPSAKDNVKNQHLIINVDDNVENVTINNVNTLVNKNNTDLKKLNCYQFGVCVVSFVSKSIHNPNYLALWNNALKNKQFNINLVSSSNGISAFMNKGTVYKVKVDDREVYYSIDKNKNVHFYDGSNMSSLIEIGSAKLGQIIFVVNRPQNQSEVKHVIKYVNVNSTN</sequence>
<dbReference type="EMBL" id="JAKHLF010000016">
    <property type="protein sequence ID" value="MCZ3845370.1"/>
    <property type="molecule type" value="Genomic_DNA"/>
</dbReference>
<keyword evidence="1" id="KW-0472">Membrane</keyword>
<feature type="transmembrane region" description="Helical" evidence="1">
    <location>
        <begin position="12"/>
        <end position="31"/>
    </location>
</feature>
<evidence type="ECO:0000256" key="1">
    <source>
        <dbReference type="SAM" id="Phobius"/>
    </source>
</evidence>
<dbReference type="Proteomes" id="UP001213015">
    <property type="component" value="Unassembled WGS sequence"/>
</dbReference>
<proteinExistence type="predicted"/>
<protein>
    <submittedName>
        <fullName evidence="2">Uncharacterized protein</fullName>
    </submittedName>
</protein>
<reference evidence="2" key="1">
    <citation type="submission" date="2022-01" db="EMBL/GenBank/DDBJ databases">
        <title>VMRC isolate genome collection.</title>
        <authorList>
            <person name="France M."/>
            <person name="Rutt L."/>
            <person name="Humphrys M."/>
            <person name="Ravel J."/>
        </authorList>
    </citation>
    <scope>NUCLEOTIDE SEQUENCE</scope>
    <source>
        <strain evidence="2">C0127B5</strain>
    </source>
</reference>
<dbReference type="RefSeq" id="WP_022091283.1">
    <property type="nucleotide sequence ID" value="NZ_CABMGH010000007.1"/>
</dbReference>